<sequence>MRDGGGQPLPGGEPVALGQELRHRAPVAVPPPGTAVPTALPSLLHRHEDRALPSSHADCQGIVPYENHPPVDGGALRE</sequence>
<evidence type="ECO:0000313" key="3">
    <source>
        <dbReference type="Proteomes" id="UP001500668"/>
    </source>
</evidence>
<reference evidence="3" key="1">
    <citation type="journal article" date="2019" name="Int. J. Syst. Evol. Microbiol.">
        <title>The Global Catalogue of Microorganisms (GCM) 10K type strain sequencing project: providing services to taxonomists for standard genome sequencing and annotation.</title>
        <authorList>
            <consortium name="The Broad Institute Genomics Platform"/>
            <consortium name="The Broad Institute Genome Sequencing Center for Infectious Disease"/>
            <person name="Wu L."/>
            <person name="Ma J."/>
        </authorList>
    </citation>
    <scope>NUCLEOTIDE SEQUENCE [LARGE SCALE GENOMIC DNA]</scope>
    <source>
        <strain evidence="3">JCM 5067</strain>
    </source>
</reference>
<dbReference type="Proteomes" id="UP001500668">
    <property type="component" value="Unassembled WGS sequence"/>
</dbReference>
<protein>
    <submittedName>
        <fullName evidence="2">Uncharacterized protein</fullName>
    </submittedName>
</protein>
<dbReference type="EMBL" id="BAAACA010000021">
    <property type="protein sequence ID" value="GAA0605755.1"/>
    <property type="molecule type" value="Genomic_DNA"/>
</dbReference>
<keyword evidence="3" id="KW-1185">Reference proteome</keyword>
<evidence type="ECO:0000256" key="1">
    <source>
        <dbReference type="SAM" id="MobiDB-lite"/>
    </source>
</evidence>
<accession>A0ABN1G7W7</accession>
<feature type="region of interest" description="Disordered" evidence="1">
    <location>
        <begin position="1"/>
        <end position="78"/>
    </location>
</feature>
<organism evidence="2 3">
    <name type="scientific">Streptomyces crystallinus</name>
    <dbReference type="NCBI Taxonomy" id="68191"/>
    <lineage>
        <taxon>Bacteria</taxon>
        <taxon>Bacillati</taxon>
        <taxon>Actinomycetota</taxon>
        <taxon>Actinomycetes</taxon>
        <taxon>Kitasatosporales</taxon>
        <taxon>Streptomycetaceae</taxon>
        <taxon>Streptomyces</taxon>
    </lineage>
</organism>
<gene>
    <name evidence="2" type="ORF">GCM10010394_39560</name>
</gene>
<name>A0ABN1G7W7_9ACTN</name>
<proteinExistence type="predicted"/>
<comment type="caution">
    <text evidence="2">The sequence shown here is derived from an EMBL/GenBank/DDBJ whole genome shotgun (WGS) entry which is preliminary data.</text>
</comment>
<evidence type="ECO:0000313" key="2">
    <source>
        <dbReference type="EMBL" id="GAA0605755.1"/>
    </source>
</evidence>